<dbReference type="Proteomes" id="UP001477278">
    <property type="component" value="Unassembled WGS sequence"/>
</dbReference>
<dbReference type="EMBL" id="JBDPZN010000008">
    <property type="protein sequence ID" value="MEO3684063.1"/>
    <property type="molecule type" value="Genomic_DNA"/>
</dbReference>
<sequence>MALDIKWIKRNIPEGDLQLLTTCNASGVLRLTQSNYGIDQTTYFRNNVFNSLTWIVTDGKEMASATFKLETNGQDRGLFRLNLSHKPSWEAEQSNYTTGLHWGTAIGVIQDDSLIGKTLTLYEAIDEGYDYLITIE</sequence>
<reference evidence="1 2" key="1">
    <citation type="submission" date="2024-05" db="EMBL/GenBank/DDBJ databases">
        <title>Genome sequencing of Marine Estuary Bacteria, Shewanella vesiculosa and S. baltica, and Pseudomonas syringae.</title>
        <authorList>
            <person name="Gurung A."/>
            <person name="Maclea K.S."/>
        </authorList>
    </citation>
    <scope>NUCLEOTIDE SEQUENCE [LARGE SCALE GENOMIC DNA]</scope>
    <source>
        <strain evidence="1 2">1A</strain>
    </source>
</reference>
<proteinExistence type="predicted"/>
<organism evidence="1 2">
    <name type="scientific">Shewanella vesiculosa</name>
    <dbReference type="NCBI Taxonomy" id="518738"/>
    <lineage>
        <taxon>Bacteria</taxon>
        <taxon>Pseudomonadati</taxon>
        <taxon>Pseudomonadota</taxon>
        <taxon>Gammaproteobacteria</taxon>
        <taxon>Alteromonadales</taxon>
        <taxon>Shewanellaceae</taxon>
        <taxon>Shewanella</taxon>
    </lineage>
</organism>
<accession>A0ABV0FT86</accession>
<protein>
    <submittedName>
        <fullName evidence="1">Uncharacterized protein</fullName>
    </submittedName>
</protein>
<evidence type="ECO:0000313" key="2">
    <source>
        <dbReference type="Proteomes" id="UP001477278"/>
    </source>
</evidence>
<comment type="caution">
    <text evidence="1">The sequence shown here is derived from an EMBL/GenBank/DDBJ whole genome shotgun (WGS) entry which is preliminary data.</text>
</comment>
<name>A0ABV0FT86_9GAMM</name>
<dbReference type="RefSeq" id="WP_347690758.1">
    <property type="nucleotide sequence ID" value="NZ_JBDPZN010000008.1"/>
</dbReference>
<keyword evidence="2" id="KW-1185">Reference proteome</keyword>
<gene>
    <name evidence="1" type="ORF">ABHN84_17465</name>
</gene>
<evidence type="ECO:0000313" key="1">
    <source>
        <dbReference type="EMBL" id="MEO3684063.1"/>
    </source>
</evidence>